<dbReference type="Pfam" id="PF14295">
    <property type="entry name" value="PAN_4"/>
    <property type="match status" value="1"/>
</dbReference>
<evidence type="ECO:0000256" key="15">
    <source>
        <dbReference type="ARBA" id="ARBA00038929"/>
    </source>
</evidence>
<dbReference type="Gene3D" id="3.20.20.80">
    <property type="entry name" value="Glycosidases"/>
    <property type="match status" value="1"/>
</dbReference>
<keyword evidence="22" id="KW-1185">Reference proteome</keyword>
<comment type="caution">
    <text evidence="17">Lacks conserved residue(s) required for the propagation of feature annotation.</text>
</comment>
<keyword evidence="10" id="KW-0325">Glycoprotein</keyword>
<dbReference type="STRING" id="1890364.A0A2P6MQS5"/>
<dbReference type="InParanoid" id="A0A2P6MQS5"/>
<evidence type="ECO:0000256" key="7">
    <source>
        <dbReference type="ARBA" id="ARBA00022968"/>
    </source>
</evidence>
<dbReference type="SMART" id="SM00270">
    <property type="entry name" value="ChtBD1"/>
    <property type="match status" value="1"/>
</dbReference>
<keyword evidence="17" id="KW-1015">Disulfide bond</keyword>
<dbReference type="PROSITE" id="PS00026">
    <property type="entry name" value="CHIT_BIND_I_1"/>
    <property type="match status" value="1"/>
</dbReference>
<dbReference type="GO" id="GO:0005886">
    <property type="term" value="C:plasma membrane"/>
    <property type="evidence" value="ECO:0007669"/>
    <property type="project" value="UniProtKB-SubCell"/>
</dbReference>
<evidence type="ECO:0000256" key="5">
    <source>
        <dbReference type="ARBA" id="ARBA00022692"/>
    </source>
</evidence>
<organism evidence="21 22">
    <name type="scientific">Planoprotostelium fungivorum</name>
    <dbReference type="NCBI Taxonomy" id="1890364"/>
    <lineage>
        <taxon>Eukaryota</taxon>
        <taxon>Amoebozoa</taxon>
        <taxon>Evosea</taxon>
        <taxon>Variosea</taxon>
        <taxon>Cavosteliida</taxon>
        <taxon>Cavosteliaceae</taxon>
        <taxon>Planoprotostelium</taxon>
    </lineage>
</organism>
<dbReference type="PANTHER" id="PTHR31297:SF34">
    <property type="entry name" value="GLUCAN 1,3-BETA-GLUCOSIDASE 2"/>
    <property type="match status" value="1"/>
</dbReference>
<evidence type="ECO:0000256" key="1">
    <source>
        <dbReference type="ARBA" id="ARBA00004401"/>
    </source>
</evidence>
<reference evidence="21 22" key="1">
    <citation type="journal article" date="2018" name="Genome Biol. Evol.">
        <title>Multiple Roots of Fruiting Body Formation in Amoebozoa.</title>
        <authorList>
            <person name="Hillmann F."/>
            <person name="Forbes G."/>
            <person name="Novohradska S."/>
            <person name="Ferling I."/>
            <person name="Riege K."/>
            <person name="Groth M."/>
            <person name="Westermann M."/>
            <person name="Marz M."/>
            <person name="Spaller T."/>
            <person name="Winckler T."/>
            <person name="Schaap P."/>
            <person name="Glockner G."/>
        </authorList>
    </citation>
    <scope>NUCLEOTIDE SEQUENCE [LARGE SCALE GENOMIC DNA]</scope>
    <source>
        <strain evidence="21 22">Jena</strain>
    </source>
</reference>
<evidence type="ECO:0000256" key="2">
    <source>
        <dbReference type="ARBA" id="ARBA00005641"/>
    </source>
</evidence>
<dbReference type="Proteomes" id="UP000241769">
    <property type="component" value="Unassembled WGS sequence"/>
</dbReference>
<dbReference type="Gene3D" id="3.30.60.10">
    <property type="entry name" value="Endochitinase-like"/>
    <property type="match status" value="1"/>
</dbReference>
<evidence type="ECO:0000256" key="17">
    <source>
        <dbReference type="PROSITE-ProRule" id="PRU00261"/>
    </source>
</evidence>
<evidence type="ECO:0000256" key="3">
    <source>
        <dbReference type="ARBA" id="ARBA00022475"/>
    </source>
</evidence>
<evidence type="ECO:0000256" key="18">
    <source>
        <dbReference type="RuleBase" id="RU361153"/>
    </source>
</evidence>
<name>A0A2P6MQS5_9EUKA</name>
<comment type="catalytic activity">
    <reaction evidence="13">
        <text>Successive hydrolysis of beta-D-glucose units from the non-reducing ends of (1-&gt;3)-beta-D-glucans, releasing alpha-glucose.</text>
        <dbReference type="EC" id="3.2.1.58"/>
    </reaction>
</comment>
<dbReference type="GO" id="GO:0009986">
    <property type="term" value="C:cell surface"/>
    <property type="evidence" value="ECO:0007669"/>
    <property type="project" value="TreeGrafter"/>
</dbReference>
<dbReference type="InterPro" id="IPR001547">
    <property type="entry name" value="Glyco_hydro_5"/>
</dbReference>
<evidence type="ECO:0000256" key="16">
    <source>
        <dbReference type="ARBA" id="ARBA00041260"/>
    </source>
</evidence>
<dbReference type="GO" id="GO:0004338">
    <property type="term" value="F:glucan exo-1,3-beta-glucosidase activity"/>
    <property type="evidence" value="ECO:0007669"/>
    <property type="project" value="UniProtKB-EC"/>
</dbReference>
<dbReference type="InterPro" id="IPR050386">
    <property type="entry name" value="Glycosyl_hydrolase_5"/>
</dbReference>
<evidence type="ECO:0000256" key="19">
    <source>
        <dbReference type="SAM" id="SignalP"/>
    </source>
</evidence>
<keyword evidence="4 17" id="KW-0147">Chitin-binding</keyword>
<evidence type="ECO:0000256" key="6">
    <source>
        <dbReference type="ARBA" id="ARBA00022801"/>
    </source>
</evidence>
<dbReference type="Pfam" id="PF00187">
    <property type="entry name" value="Chitin_bind_1"/>
    <property type="match status" value="1"/>
</dbReference>
<dbReference type="OrthoDB" id="62120at2759"/>
<dbReference type="GO" id="GO:0071555">
    <property type="term" value="P:cell wall organization"/>
    <property type="evidence" value="ECO:0007669"/>
    <property type="project" value="UniProtKB-KW"/>
</dbReference>
<keyword evidence="9" id="KW-0472">Membrane</keyword>
<keyword evidence="3" id="KW-1003">Cell membrane</keyword>
<dbReference type="GO" id="GO:0005576">
    <property type="term" value="C:extracellular region"/>
    <property type="evidence" value="ECO:0007669"/>
    <property type="project" value="TreeGrafter"/>
</dbReference>
<dbReference type="GO" id="GO:0009251">
    <property type="term" value="P:glucan catabolic process"/>
    <property type="evidence" value="ECO:0007669"/>
    <property type="project" value="TreeGrafter"/>
</dbReference>
<proteinExistence type="inferred from homology"/>
<dbReference type="CDD" id="cd00035">
    <property type="entry name" value="ChtBD1"/>
    <property type="match status" value="1"/>
</dbReference>
<evidence type="ECO:0000313" key="22">
    <source>
        <dbReference type="Proteomes" id="UP000241769"/>
    </source>
</evidence>
<dbReference type="InterPro" id="IPR017853">
    <property type="entry name" value="GH"/>
</dbReference>
<comment type="subcellular location">
    <subcellularLocation>
        <location evidence="1">Cell membrane</location>
        <topology evidence="1">Single-pass type II membrane protein</topology>
    </subcellularLocation>
</comment>
<dbReference type="GO" id="GO:0008061">
    <property type="term" value="F:chitin binding"/>
    <property type="evidence" value="ECO:0007669"/>
    <property type="project" value="UniProtKB-UniRule"/>
</dbReference>
<comment type="function">
    <text evidence="14">Glucosidase involved in the degradation of cellulosic biomass. Active on lichenan.</text>
</comment>
<dbReference type="PANTHER" id="PTHR31297">
    <property type="entry name" value="GLUCAN ENDO-1,6-BETA-GLUCOSIDASE B"/>
    <property type="match status" value="1"/>
</dbReference>
<dbReference type="SUPFAM" id="SSF57016">
    <property type="entry name" value="Plant lectins/antimicrobial peptides"/>
    <property type="match status" value="1"/>
</dbReference>
<keyword evidence="11 18" id="KW-0326">Glycosidase</keyword>
<evidence type="ECO:0000256" key="11">
    <source>
        <dbReference type="ARBA" id="ARBA00023295"/>
    </source>
</evidence>
<keyword evidence="5" id="KW-0812">Transmembrane</keyword>
<protein>
    <recommendedName>
        <fullName evidence="15">glucan 1,3-beta-glucosidase</fullName>
        <ecNumber evidence="15">3.2.1.58</ecNumber>
    </recommendedName>
    <alternativeName>
        <fullName evidence="16">Exo-1,3-beta-glucanase D</fullName>
    </alternativeName>
</protein>
<accession>A0A2P6MQS5</accession>
<evidence type="ECO:0000256" key="4">
    <source>
        <dbReference type="ARBA" id="ARBA00022669"/>
    </source>
</evidence>
<dbReference type="InterPro" id="IPR001002">
    <property type="entry name" value="Chitin-bd_1"/>
</dbReference>
<dbReference type="PROSITE" id="PS50941">
    <property type="entry name" value="CHIT_BIND_I_2"/>
    <property type="match status" value="1"/>
</dbReference>
<evidence type="ECO:0000256" key="13">
    <source>
        <dbReference type="ARBA" id="ARBA00036824"/>
    </source>
</evidence>
<evidence type="ECO:0000313" key="21">
    <source>
        <dbReference type="EMBL" id="PRP74050.1"/>
    </source>
</evidence>
<dbReference type="AlphaFoldDB" id="A0A2P6MQS5"/>
<keyword evidence="12" id="KW-0961">Cell wall biogenesis/degradation</keyword>
<keyword evidence="6 18" id="KW-0378">Hydrolase</keyword>
<dbReference type="EMBL" id="MDYQ01000502">
    <property type="protein sequence ID" value="PRP74050.1"/>
    <property type="molecule type" value="Genomic_DNA"/>
</dbReference>
<dbReference type="InterPro" id="IPR036861">
    <property type="entry name" value="Endochitinase-like_sf"/>
</dbReference>
<sequence>MPPDHISKQKSMMRGISLLFVALAASSLVFAQKCGCDGGQCCSQHGYCGTGSDYCGFGCQQNCGMNMTSDVFVKSGNTQWGTIDQNVDRSGQDLPNQPGTASGAEDCQNQCHNNNNCQSWAFDSCGKNCWLKGGVPNSAAAGCRASGTINGRGTCAQKKLSSLMSGNTKPKGANLGSWFVLEQWMSGGPWSAGGCDPNSTPGSYLLEQCLKNKGKRQSVMNNHWNTFITENDFKQMSAAGINFVRLPVGWWHIYDDYGGAQNVQPYVSPTDYQTGGLAYITKAFDWAAKYGIGVLLCMHAAPGSQGGTDNSSPPDTSGSHYWDQYPNNQAATVDSITKYVKKYNGHAAYWGVALLNEPRGNVQVLKAYYLSAYAAVRKMTNKPVVLNPIISPFQYGTEGDWTSFMQGGQYTNVWYDLHYYSCFGGDPDQNNSGGAIGYINWDRKNQIAAFKAAQPGKKMLIGEWAGANHFGDDNVVGFVNAQMNVYGTADGWTFWSWAGSGGGWNFRDMLGKGIDKGQLNQQC</sequence>
<evidence type="ECO:0000256" key="14">
    <source>
        <dbReference type="ARBA" id="ARBA00037126"/>
    </source>
</evidence>
<comment type="caution">
    <text evidence="21">The sequence shown here is derived from an EMBL/GenBank/DDBJ whole genome shotgun (WGS) entry which is preliminary data.</text>
</comment>
<keyword evidence="8" id="KW-1133">Transmembrane helix</keyword>
<evidence type="ECO:0000256" key="8">
    <source>
        <dbReference type="ARBA" id="ARBA00022989"/>
    </source>
</evidence>
<keyword evidence="19" id="KW-0732">Signal</keyword>
<feature type="chain" id="PRO_5015141912" description="glucan 1,3-beta-glucosidase" evidence="19">
    <location>
        <begin position="32"/>
        <end position="523"/>
    </location>
</feature>
<feature type="disulfide bond" evidence="17">
    <location>
        <begin position="41"/>
        <end position="55"/>
    </location>
</feature>
<feature type="disulfide bond" evidence="17">
    <location>
        <begin position="36"/>
        <end position="48"/>
    </location>
</feature>
<dbReference type="SUPFAM" id="SSF51445">
    <property type="entry name" value="(Trans)glycosidases"/>
    <property type="match status" value="1"/>
</dbReference>
<dbReference type="Pfam" id="PF00150">
    <property type="entry name" value="Cellulase"/>
    <property type="match status" value="1"/>
</dbReference>
<evidence type="ECO:0000259" key="20">
    <source>
        <dbReference type="PROSITE" id="PS50941"/>
    </source>
</evidence>
<feature type="domain" description="Chitin-binding type-1" evidence="20">
    <location>
        <begin position="31"/>
        <end position="65"/>
    </location>
</feature>
<keyword evidence="7" id="KW-0735">Signal-anchor</keyword>
<dbReference type="Gene3D" id="3.50.4.10">
    <property type="entry name" value="Hepatocyte Growth Factor"/>
    <property type="match status" value="1"/>
</dbReference>
<dbReference type="InterPro" id="IPR018371">
    <property type="entry name" value="Chitin-binding_1_CS"/>
</dbReference>
<evidence type="ECO:0000256" key="9">
    <source>
        <dbReference type="ARBA" id="ARBA00023136"/>
    </source>
</evidence>
<comment type="similarity">
    <text evidence="2 18">Belongs to the glycosyl hydrolase 5 (cellulase A) family.</text>
</comment>
<gene>
    <name evidence="21" type="ORF">PROFUN_08674</name>
</gene>
<dbReference type="EC" id="3.2.1.58" evidence="15"/>
<feature type="disulfide bond" evidence="17">
    <location>
        <begin position="59"/>
        <end position="63"/>
    </location>
</feature>
<evidence type="ECO:0000256" key="12">
    <source>
        <dbReference type="ARBA" id="ARBA00023316"/>
    </source>
</evidence>
<evidence type="ECO:0000256" key="10">
    <source>
        <dbReference type="ARBA" id="ARBA00023180"/>
    </source>
</evidence>
<dbReference type="InterPro" id="IPR003609">
    <property type="entry name" value="Pan_app"/>
</dbReference>
<feature type="signal peptide" evidence="19">
    <location>
        <begin position="1"/>
        <end position="31"/>
    </location>
</feature>